<dbReference type="Proteomes" id="UP001516588">
    <property type="component" value="Unassembled WGS sequence"/>
</dbReference>
<protein>
    <submittedName>
        <fullName evidence="2">Cation transporter</fullName>
    </submittedName>
</protein>
<proteinExistence type="predicted"/>
<accession>A0ABR9QXJ2</accession>
<dbReference type="EMBL" id="JADCKA010000006">
    <property type="protein sequence ID" value="MBE5035613.1"/>
    <property type="molecule type" value="Genomic_DNA"/>
</dbReference>
<dbReference type="RefSeq" id="WP_226385259.1">
    <property type="nucleotide sequence ID" value="NZ_JADCKA010000006.1"/>
</dbReference>
<sequence>MKKTFKLIDLDCANCAAKMEREAAKIEGVNEVTFNFMTQKMKLDAEDERFDEILDEIAKVCKKVEPDCQIVR</sequence>
<evidence type="ECO:0000313" key="3">
    <source>
        <dbReference type="Proteomes" id="UP001516588"/>
    </source>
</evidence>
<reference evidence="2 3" key="1">
    <citation type="submission" date="2020-10" db="EMBL/GenBank/DDBJ databases">
        <title>ChiBAC.</title>
        <authorList>
            <person name="Zenner C."/>
            <person name="Hitch T.C.A."/>
            <person name="Clavel T."/>
        </authorList>
    </citation>
    <scope>NUCLEOTIDE SEQUENCE [LARGE SCALE GENOMIC DNA]</scope>
    <source>
        <strain evidence="2 3">DSM 108706</strain>
    </source>
</reference>
<organism evidence="2 3">
    <name type="scientific">Gallibacter intestinalis</name>
    <dbReference type="NCBI Taxonomy" id="2779356"/>
    <lineage>
        <taxon>Bacteria</taxon>
        <taxon>Bacillati</taxon>
        <taxon>Bacillota</taxon>
        <taxon>Clostridia</taxon>
        <taxon>Eubacteriales</taxon>
        <taxon>Eubacteriaceae</taxon>
        <taxon>Gallibacter</taxon>
    </lineage>
</organism>
<name>A0ABR9QXJ2_9FIRM</name>
<feature type="domain" description="HMA" evidence="1">
    <location>
        <begin position="1"/>
        <end position="69"/>
    </location>
</feature>
<dbReference type="InterPro" id="IPR006121">
    <property type="entry name" value="HMA_dom"/>
</dbReference>
<dbReference type="PROSITE" id="PS50846">
    <property type="entry name" value="HMA_2"/>
    <property type="match status" value="1"/>
</dbReference>
<dbReference type="InterPro" id="IPR036163">
    <property type="entry name" value="HMA_dom_sf"/>
</dbReference>
<dbReference type="CDD" id="cd00371">
    <property type="entry name" value="HMA"/>
    <property type="match status" value="1"/>
</dbReference>
<dbReference type="SUPFAM" id="SSF55008">
    <property type="entry name" value="HMA, heavy metal-associated domain"/>
    <property type="match status" value="1"/>
</dbReference>
<comment type="caution">
    <text evidence="2">The sequence shown here is derived from an EMBL/GenBank/DDBJ whole genome shotgun (WGS) entry which is preliminary data.</text>
</comment>
<gene>
    <name evidence="2" type="ORF">INF20_04865</name>
</gene>
<evidence type="ECO:0000313" key="2">
    <source>
        <dbReference type="EMBL" id="MBE5035613.1"/>
    </source>
</evidence>
<keyword evidence="3" id="KW-1185">Reference proteome</keyword>
<dbReference type="Pfam" id="PF00403">
    <property type="entry name" value="HMA"/>
    <property type="match status" value="1"/>
</dbReference>
<evidence type="ECO:0000259" key="1">
    <source>
        <dbReference type="PROSITE" id="PS50846"/>
    </source>
</evidence>
<dbReference type="Gene3D" id="3.30.70.100">
    <property type="match status" value="1"/>
</dbReference>